<accession>A0ACC1SPC3</accession>
<name>A0ACC1SPC3_9HYPO</name>
<dbReference type="EMBL" id="JANRMS010000230">
    <property type="protein sequence ID" value="KAJ3543755.1"/>
    <property type="molecule type" value="Genomic_DNA"/>
</dbReference>
<comment type="caution">
    <text evidence="1">The sequence shown here is derived from an EMBL/GenBank/DDBJ whole genome shotgun (WGS) entry which is preliminary data.</text>
</comment>
<evidence type="ECO:0000313" key="2">
    <source>
        <dbReference type="Proteomes" id="UP001148629"/>
    </source>
</evidence>
<protein>
    <submittedName>
        <fullName evidence="1">Uncharacterized protein</fullName>
    </submittedName>
</protein>
<proteinExistence type="predicted"/>
<dbReference type="Proteomes" id="UP001148629">
    <property type="component" value="Unassembled WGS sequence"/>
</dbReference>
<evidence type="ECO:0000313" key="1">
    <source>
        <dbReference type="EMBL" id="KAJ3543755.1"/>
    </source>
</evidence>
<sequence>MLPTILAVPGAWHTAESFATIKKIFVARNYDFISLDPPGVLVDHAPDASAEGDAASLRSNGLWPLVDAGKDVVLLMHSYGGVYGSCAVKGLSKRERRQAGKNGGVIALIYISAVTPMVGKSTLDMMGTDVEHLPSWVSHNKSTGFVDFTGAKEVMYHDIQEDDLGHCLSLLRSQSLNCLNTPVSYSPLDDPNFRGTAGYIICGADRVIPVAGQETYAAIGSIDHCVVVEDASHAFFITAPEKIVDAVISMVSSS</sequence>
<reference evidence="1" key="1">
    <citation type="submission" date="2022-08" db="EMBL/GenBank/DDBJ databases">
        <title>Genome Sequence of Fusarium decemcellulare.</title>
        <authorList>
            <person name="Buettner E."/>
        </authorList>
    </citation>
    <scope>NUCLEOTIDE SEQUENCE</scope>
    <source>
        <strain evidence="1">Babe19</strain>
    </source>
</reference>
<keyword evidence="2" id="KW-1185">Reference proteome</keyword>
<organism evidence="1 2">
    <name type="scientific">Fusarium decemcellulare</name>
    <dbReference type="NCBI Taxonomy" id="57161"/>
    <lineage>
        <taxon>Eukaryota</taxon>
        <taxon>Fungi</taxon>
        <taxon>Dikarya</taxon>
        <taxon>Ascomycota</taxon>
        <taxon>Pezizomycotina</taxon>
        <taxon>Sordariomycetes</taxon>
        <taxon>Hypocreomycetidae</taxon>
        <taxon>Hypocreales</taxon>
        <taxon>Nectriaceae</taxon>
        <taxon>Fusarium</taxon>
        <taxon>Fusarium decemcellulare species complex</taxon>
    </lineage>
</organism>
<gene>
    <name evidence="1" type="ORF">NM208_g3408</name>
</gene>